<evidence type="ECO:0000313" key="3">
    <source>
        <dbReference type="Proteomes" id="UP000030686"/>
    </source>
</evidence>
<reference evidence="2" key="1">
    <citation type="journal article" date="2014" name="Nat. Commun.">
        <title>Multiple recent horizontal transfers of a large genomic region in cheese making fungi.</title>
        <authorList>
            <person name="Cheeseman K."/>
            <person name="Ropars J."/>
            <person name="Renault P."/>
            <person name="Dupont J."/>
            <person name="Gouzy J."/>
            <person name="Branca A."/>
            <person name="Abraham A.L."/>
            <person name="Ceppi M."/>
            <person name="Conseiller E."/>
            <person name="Debuchy R."/>
            <person name="Malagnac F."/>
            <person name="Goarin A."/>
            <person name="Silar P."/>
            <person name="Lacoste S."/>
            <person name="Sallet E."/>
            <person name="Bensimon A."/>
            <person name="Giraud T."/>
            <person name="Brygoo Y."/>
        </authorList>
    </citation>
    <scope>NUCLEOTIDE SEQUENCE [LARGE SCALE GENOMIC DNA]</scope>
    <source>
        <strain evidence="2">FM164</strain>
    </source>
</reference>
<dbReference type="OrthoDB" id="3485856at2759"/>
<organism evidence="2 3">
    <name type="scientific">Penicillium roqueforti (strain FM164)</name>
    <dbReference type="NCBI Taxonomy" id="1365484"/>
    <lineage>
        <taxon>Eukaryota</taxon>
        <taxon>Fungi</taxon>
        <taxon>Dikarya</taxon>
        <taxon>Ascomycota</taxon>
        <taxon>Pezizomycotina</taxon>
        <taxon>Eurotiomycetes</taxon>
        <taxon>Eurotiomycetidae</taxon>
        <taxon>Eurotiales</taxon>
        <taxon>Aspergillaceae</taxon>
        <taxon>Penicillium</taxon>
    </lineage>
</organism>
<dbReference type="Proteomes" id="UP000030686">
    <property type="component" value="Unassembled WGS sequence"/>
</dbReference>
<sequence length="371" mass="42137">MSPESESDLMEKKTTPTGSFVNTPPTPPPSEEKKLSTSAQSVLNYFKLHRKGRRPQSWWQHRLTPDQYTEVLRVLDGDESLRGYVEDKIRLDYDPRRSRLTIRMPSPLHDLFCAEVVSKILNRLTELQKSDEAFGDFARKTKHLSTSRIRLPNDINDTEQTYSERCPDASFIHEYAKYPGVIIEVCYSQKVRAAADLADDYILDTNTSVNAVIALNIEYRGSKKATISIWRPHKITVDGVKELEAKAVIDMMPFRTESGLPVDDSKQPALQLSLRDFAPKSISQKYPNLDQDIHISSRELCDFLSSAEAEHEKQLLDQGVDEPLSPGTRKRRRAQTPPEQLSSEEESPKNAMKRGRLTRDSSGLFARGSES</sequence>
<protein>
    <submittedName>
        <fullName evidence="2">Genomic scaffold, ProqFM164S01</fullName>
    </submittedName>
</protein>
<dbReference type="EMBL" id="HG792015">
    <property type="protein sequence ID" value="CDM28252.1"/>
    <property type="molecule type" value="Genomic_DNA"/>
</dbReference>
<feature type="region of interest" description="Disordered" evidence="1">
    <location>
        <begin position="312"/>
        <end position="371"/>
    </location>
</feature>
<evidence type="ECO:0000256" key="1">
    <source>
        <dbReference type="SAM" id="MobiDB-lite"/>
    </source>
</evidence>
<keyword evidence="3" id="KW-1185">Reference proteome</keyword>
<dbReference type="AlphaFoldDB" id="W6QFB6"/>
<dbReference type="STRING" id="1365484.W6QFB6"/>
<gene>
    <name evidence="2" type="ORF">PROQFM164_S01g002063</name>
</gene>
<accession>W6QFB6</accession>
<proteinExistence type="predicted"/>
<feature type="region of interest" description="Disordered" evidence="1">
    <location>
        <begin position="1"/>
        <end position="35"/>
    </location>
</feature>
<name>W6QFB6_PENRF</name>
<dbReference type="OMA" id="MMPFRTE"/>
<evidence type="ECO:0000313" key="2">
    <source>
        <dbReference type="EMBL" id="CDM28252.1"/>
    </source>
</evidence>